<keyword evidence="3" id="KW-1185">Reference proteome</keyword>
<proteinExistence type="predicted"/>
<feature type="compositionally biased region" description="Low complexity" evidence="1">
    <location>
        <begin position="131"/>
        <end position="146"/>
    </location>
</feature>
<organism evidence="2 3">
    <name type="scientific">Mycena chlorophos</name>
    <name type="common">Agaric fungus</name>
    <name type="synonym">Agaricus chlorophos</name>
    <dbReference type="NCBI Taxonomy" id="658473"/>
    <lineage>
        <taxon>Eukaryota</taxon>
        <taxon>Fungi</taxon>
        <taxon>Dikarya</taxon>
        <taxon>Basidiomycota</taxon>
        <taxon>Agaricomycotina</taxon>
        <taxon>Agaricomycetes</taxon>
        <taxon>Agaricomycetidae</taxon>
        <taxon>Agaricales</taxon>
        <taxon>Marasmiineae</taxon>
        <taxon>Mycenaceae</taxon>
        <taxon>Mycena</taxon>
    </lineage>
</organism>
<evidence type="ECO:0000313" key="3">
    <source>
        <dbReference type="Proteomes" id="UP000815677"/>
    </source>
</evidence>
<reference evidence="2" key="1">
    <citation type="submission" date="2014-09" db="EMBL/GenBank/DDBJ databases">
        <title>Genome sequence of the luminous mushroom Mycena chlorophos for searching fungal bioluminescence genes.</title>
        <authorList>
            <person name="Tanaka Y."/>
            <person name="Kasuga D."/>
            <person name="Oba Y."/>
            <person name="Hase S."/>
            <person name="Sato K."/>
            <person name="Oba Y."/>
            <person name="Sakakibara Y."/>
        </authorList>
    </citation>
    <scope>NUCLEOTIDE SEQUENCE</scope>
</reference>
<evidence type="ECO:0008006" key="4">
    <source>
        <dbReference type="Google" id="ProtNLM"/>
    </source>
</evidence>
<evidence type="ECO:0000313" key="2">
    <source>
        <dbReference type="EMBL" id="GAT52713.1"/>
    </source>
</evidence>
<accession>A0ABQ0LNM1</accession>
<evidence type="ECO:0000256" key="1">
    <source>
        <dbReference type="SAM" id="MobiDB-lite"/>
    </source>
</evidence>
<dbReference type="Proteomes" id="UP000815677">
    <property type="component" value="Unassembled WGS sequence"/>
</dbReference>
<feature type="compositionally biased region" description="Pro residues" evidence="1">
    <location>
        <begin position="245"/>
        <end position="255"/>
    </location>
</feature>
<feature type="region of interest" description="Disordered" evidence="1">
    <location>
        <begin position="122"/>
        <end position="266"/>
    </location>
</feature>
<sequence>MWSRSSIGADDASPGFLTAFTLPRARFSSSLFQVVFWPLCTSYSIPSLGVGPLGFRRLPSCSHCTHLPSKPLLLHTLIPHERQNDTDTQAVAVVINGTIIDLPGAELNITALLAAGANETPPPELGDAAATVPVTAGSSPTTTTTSELAAGSPSGPTTMTDSDSATKTTTSESSSSSSSSATGTGKSSPNSSNKSASSSSNSKSNNSTGNSTATAASPTRTRPCDQGDQSLAAGLNVRSPLPSLSLPPPPPPFPLYLPHRQQSQSA</sequence>
<feature type="compositionally biased region" description="Low complexity" evidence="1">
    <location>
        <begin position="157"/>
        <end position="221"/>
    </location>
</feature>
<dbReference type="EMBL" id="DF847878">
    <property type="protein sequence ID" value="GAT52713.1"/>
    <property type="molecule type" value="Genomic_DNA"/>
</dbReference>
<gene>
    <name evidence="2" type="ORF">MCHLO_09737</name>
</gene>
<name>A0ABQ0LNM1_MYCCL</name>
<protein>
    <recommendedName>
        <fullName evidence="4">REJ domain-containing protein</fullName>
    </recommendedName>
</protein>